<feature type="compositionally biased region" description="Basic and acidic residues" evidence="1">
    <location>
        <begin position="145"/>
        <end position="154"/>
    </location>
</feature>
<accession>A0AAE0JS58</accession>
<reference evidence="2" key="2">
    <citation type="submission" date="2023-06" db="EMBL/GenBank/DDBJ databases">
        <authorList>
            <consortium name="Lawrence Berkeley National Laboratory"/>
            <person name="Haridas S."/>
            <person name="Hensen N."/>
            <person name="Bonometti L."/>
            <person name="Westerberg I."/>
            <person name="Brannstrom I.O."/>
            <person name="Guillou S."/>
            <person name="Cros-Aarteil S."/>
            <person name="Calhoun S."/>
            <person name="Kuo A."/>
            <person name="Mondo S."/>
            <person name="Pangilinan J."/>
            <person name="Riley R."/>
            <person name="Labutti K."/>
            <person name="Andreopoulos B."/>
            <person name="Lipzen A."/>
            <person name="Chen C."/>
            <person name="Yanf M."/>
            <person name="Daum C."/>
            <person name="Ng V."/>
            <person name="Clum A."/>
            <person name="Steindorff A."/>
            <person name="Ohm R."/>
            <person name="Martin F."/>
            <person name="Silar P."/>
            <person name="Natvig D."/>
            <person name="Lalanne C."/>
            <person name="Gautier V."/>
            <person name="Ament-Velasquez S.L."/>
            <person name="Kruys A."/>
            <person name="Hutchinson M.I."/>
            <person name="Powell A.J."/>
            <person name="Barry K."/>
            <person name="Miller A.N."/>
            <person name="Grigoriev I.V."/>
            <person name="Debuchy R."/>
            <person name="Gladieux P."/>
            <person name="Thoren M.H."/>
            <person name="Johannesson H."/>
        </authorList>
    </citation>
    <scope>NUCLEOTIDE SEQUENCE</scope>
    <source>
        <strain evidence="2">CBS 958.72</strain>
    </source>
</reference>
<evidence type="ECO:0000313" key="3">
    <source>
        <dbReference type="Proteomes" id="UP001287356"/>
    </source>
</evidence>
<dbReference type="AlphaFoldDB" id="A0AAE0JS58"/>
<dbReference type="EMBL" id="JAULSN010000014">
    <property type="protein sequence ID" value="KAK3360841.1"/>
    <property type="molecule type" value="Genomic_DNA"/>
</dbReference>
<proteinExistence type="predicted"/>
<gene>
    <name evidence="2" type="ORF">B0T24DRAFT_725255</name>
</gene>
<name>A0AAE0JS58_9PEZI</name>
<dbReference type="Proteomes" id="UP001287356">
    <property type="component" value="Unassembled WGS sequence"/>
</dbReference>
<keyword evidence="3" id="KW-1185">Reference proteome</keyword>
<protein>
    <submittedName>
        <fullName evidence="2">Uncharacterized protein</fullName>
    </submittedName>
</protein>
<sequence>MTDSETYLLIPKTSPTFTLGGDELVKAKDGPICYPLDGPWRLQIRREASQGSRGRQGLVQPSYVYLPAIPGGKEIREKTGVDFSVPTELGESTVIVNKDVGLVVVVGLLLLLLVLVRNTEEGEPEARGRMWISSVASSPPQAPPEGRRRQKEGGKQWLRVASSRPGLARRCRAAIDILGDIADEEKELLKVAVEGLKVFYKSRSKSWGSPWARSTTCRGRVLVVAVEGWKEGACGPRRRILLVLALVWEGVEKGDGQMYCHRLGVRILLSEGICPCSSPARKKEMSKEMSQAWGAVVNGIEVKAGSAGALALLVLLLLVRLVLVAEHVVLCLPDRVQGGVLGSLEGPAVAVAVAGWE</sequence>
<feature type="region of interest" description="Disordered" evidence="1">
    <location>
        <begin position="127"/>
        <end position="155"/>
    </location>
</feature>
<organism evidence="2 3">
    <name type="scientific">Lasiosphaeria ovina</name>
    <dbReference type="NCBI Taxonomy" id="92902"/>
    <lineage>
        <taxon>Eukaryota</taxon>
        <taxon>Fungi</taxon>
        <taxon>Dikarya</taxon>
        <taxon>Ascomycota</taxon>
        <taxon>Pezizomycotina</taxon>
        <taxon>Sordariomycetes</taxon>
        <taxon>Sordariomycetidae</taxon>
        <taxon>Sordariales</taxon>
        <taxon>Lasiosphaeriaceae</taxon>
        <taxon>Lasiosphaeria</taxon>
    </lineage>
</organism>
<evidence type="ECO:0000313" key="2">
    <source>
        <dbReference type="EMBL" id="KAK3360841.1"/>
    </source>
</evidence>
<evidence type="ECO:0000256" key="1">
    <source>
        <dbReference type="SAM" id="MobiDB-lite"/>
    </source>
</evidence>
<reference evidence="2" key="1">
    <citation type="journal article" date="2023" name="Mol. Phylogenet. Evol.">
        <title>Genome-scale phylogeny and comparative genomics of the fungal order Sordariales.</title>
        <authorList>
            <person name="Hensen N."/>
            <person name="Bonometti L."/>
            <person name="Westerberg I."/>
            <person name="Brannstrom I.O."/>
            <person name="Guillou S."/>
            <person name="Cros-Aarteil S."/>
            <person name="Calhoun S."/>
            <person name="Haridas S."/>
            <person name="Kuo A."/>
            <person name="Mondo S."/>
            <person name="Pangilinan J."/>
            <person name="Riley R."/>
            <person name="LaButti K."/>
            <person name="Andreopoulos B."/>
            <person name="Lipzen A."/>
            <person name="Chen C."/>
            <person name="Yan M."/>
            <person name="Daum C."/>
            <person name="Ng V."/>
            <person name="Clum A."/>
            <person name="Steindorff A."/>
            <person name="Ohm R.A."/>
            <person name="Martin F."/>
            <person name="Silar P."/>
            <person name="Natvig D.O."/>
            <person name="Lalanne C."/>
            <person name="Gautier V."/>
            <person name="Ament-Velasquez S.L."/>
            <person name="Kruys A."/>
            <person name="Hutchinson M.I."/>
            <person name="Powell A.J."/>
            <person name="Barry K."/>
            <person name="Miller A.N."/>
            <person name="Grigoriev I.V."/>
            <person name="Debuchy R."/>
            <person name="Gladieux P."/>
            <person name="Hiltunen Thoren M."/>
            <person name="Johannesson H."/>
        </authorList>
    </citation>
    <scope>NUCLEOTIDE SEQUENCE</scope>
    <source>
        <strain evidence="2">CBS 958.72</strain>
    </source>
</reference>
<comment type="caution">
    <text evidence="2">The sequence shown here is derived from an EMBL/GenBank/DDBJ whole genome shotgun (WGS) entry which is preliminary data.</text>
</comment>